<reference evidence="13" key="2">
    <citation type="submission" date="2021-01" db="UniProtKB">
        <authorList>
            <consortium name="EnsemblMetazoa"/>
        </authorList>
    </citation>
    <scope>IDENTIFICATION</scope>
</reference>
<evidence type="ECO:0000256" key="3">
    <source>
        <dbReference type="ARBA" id="ARBA00022692"/>
    </source>
</evidence>
<dbReference type="EnsemblMetazoa" id="XM_003728669">
    <property type="protein sequence ID" value="XP_003728717"/>
    <property type="gene ID" value="LOC100891648"/>
</dbReference>
<protein>
    <recommendedName>
        <fullName evidence="12">RING-CH-type domain-containing protein</fullName>
    </recommendedName>
</protein>
<name>A0A7M7LLJ8_STRPU</name>
<dbReference type="PANTHER" id="PTHR46065">
    <property type="entry name" value="E3 UBIQUITIN-PROTEIN LIGASE MARCH 2/3 FAMILY MEMBER"/>
    <property type="match status" value="1"/>
</dbReference>
<keyword evidence="9 11" id="KW-0472">Membrane</keyword>
<keyword evidence="2" id="KW-0808">Transferase</keyword>
<keyword evidence="4" id="KW-0479">Metal-binding</keyword>
<dbReference type="InterPro" id="IPR013083">
    <property type="entry name" value="Znf_RING/FYVE/PHD"/>
</dbReference>
<organism evidence="13 14">
    <name type="scientific">Strongylocentrotus purpuratus</name>
    <name type="common">Purple sea urchin</name>
    <dbReference type="NCBI Taxonomy" id="7668"/>
    <lineage>
        <taxon>Eukaryota</taxon>
        <taxon>Metazoa</taxon>
        <taxon>Echinodermata</taxon>
        <taxon>Eleutherozoa</taxon>
        <taxon>Echinozoa</taxon>
        <taxon>Echinoidea</taxon>
        <taxon>Euechinoidea</taxon>
        <taxon>Echinacea</taxon>
        <taxon>Camarodonta</taxon>
        <taxon>Echinidea</taxon>
        <taxon>Strongylocentrotidae</taxon>
        <taxon>Strongylocentrotus</taxon>
    </lineage>
</organism>
<evidence type="ECO:0000256" key="1">
    <source>
        <dbReference type="ARBA" id="ARBA00004141"/>
    </source>
</evidence>
<evidence type="ECO:0000313" key="13">
    <source>
        <dbReference type="EnsemblMetazoa" id="XP_003728717"/>
    </source>
</evidence>
<dbReference type="SMART" id="SM00744">
    <property type="entry name" value="RINGv"/>
    <property type="match status" value="1"/>
</dbReference>
<dbReference type="PANTHER" id="PTHR46065:SF3">
    <property type="entry name" value="FI20425P1"/>
    <property type="match status" value="1"/>
</dbReference>
<evidence type="ECO:0000256" key="11">
    <source>
        <dbReference type="SAM" id="Phobius"/>
    </source>
</evidence>
<dbReference type="Gene3D" id="3.30.40.10">
    <property type="entry name" value="Zinc/RING finger domain, C3HC4 (zinc finger)"/>
    <property type="match status" value="1"/>
</dbReference>
<feature type="domain" description="RING-CH-type" evidence="12">
    <location>
        <begin position="51"/>
        <end position="114"/>
    </location>
</feature>
<comment type="subcellular location">
    <subcellularLocation>
        <location evidence="1">Membrane</location>
        <topology evidence="1">Multi-pass membrane protein</topology>
    </subcellularLocation>
</comment>
<evidence type="ECO:0000256" key="4">
    <source>
        <dbReference type="ARBA" id="ARBA00022723"/>
    </source>
</evidence>
<feature type="transmembrane region" description="Helical" evidence="11">
    <location>
        <begin position="130"/>
        <end position="154"/>
    </location>
</feature>
<evidence type="ECO:0000256" key="6">
    <source>
        <dbReference type="ARBA" id="ARBA00022786"/>
    </source>
</evidence>
<evidence type="ECO:0000256" key="5">
    <source>
        <dbReference type="ARBA" id="ARBA00022771"/>
    </source>
</evidence>
<feature type="region of interest" description="Disordered" evidence="10">
    <location>
        <begin position="16"/>
        <end position="43"/>
    </location>
</feature>
<dbReference type="InParanoid" id="A0A7M7LLJ8"/>
<dbReference type="GO" id="GO:0016020">
    <property type="term" value="C:membrane"/>
    <property type="evidence" value="ECO:0007669"/>
    <property type="project" value="UniProtKB-SubCell"/>
</dbReference>
<evidence type="ECO:0000259" key="12">
    <source>
        <dbReference type="PROSITE" id="PS51292"/>
    </source>
</evidence>
<dbReference type="KEGG" id="spu:100891648"/>
<keyword evidence="14" id="KW-1185">Reference proteome</keyword>
<keyword evidence="3 11" id="KW-0812">Transmembrane</keyword>
<evidence type="ECO:0000256" key="7">
    <source>
        <dbReference type="ARBA" id="ARBA00022833"/>
    </source>
</evidence>
<dbReference type="Proteomes" id="UP000007110">
    <property type="component" value="Unassembled WGS sequence"/>
</dbReference>
<dbReference type="OMA" id="NFCLIAI"/>
<sequence>MGGKGKKYSVTSPKAFDNRAFEGDSGVDSHEGKNGSLVTSQPPSPRIKNFEKYTYPNVCTYCKSIWDRKGSTELVTPCGCDGTSLLVHEICLESWLKSSGKVRCEACKTDYSIRNIKDLQAELMVQKVNFCLIAIFMPVGVVVIVGACIIMDSISRARAKAAVAGIPVEGLGIPMDRFVIYCIILGSLTLAGIIKTISMMKRKKLIALDNLTAIGNEA</sequence>
<keyword evidence="6" id="KW-0833">Ubl conjugation pathway</keyword>
<dbReference type="AlphaFoldDB" id="A0A7M7LLJ8"/>
<dbReference type="GO" id="GO:0008270">
    <property type="term" value="F:zinc ion binding"/>
    <property type="evidence" value="ECO:0007669"/>
    <property type="project" value="UniProtKB-KW"/>
</dbReference>
<feature type="transmembrane region" description="Helical" evidence="11">
    <location>
        <begin position="178"/>
        <end position="197"/>
    </location>
</feature>
<dbReference type="GO" id="GO:0016740">
    <property type="term" value="F:transferase activity"/>
    <property type="evidence" value="ECO:0007669"/>
    <property type="project" value="UniProtKB-KW"/>
</dbReference>
<evidence type="ECO:0000256" key="2">
    <source>
        <dbReference type="ARBA" id="ARBA00022679"/>
    </source>
</evidence>
<dbReference type="PROSITE" id="PS51292">
    <property type="entry name" value="ZF_RING_CH"/>
    <property type="match status" value="1"/>
</dbReference>
<evidence type="ECO:0000256" key="8">
    <source>
        <dbReference type="ARBA" id="ARBA00022989"/>
    </source>
</evidence>
<keyword evidence="7" id="KW-0862">Zinc</keyword>
<evidence type="ECO:0000256" key="9">
    <source>
        <dbReference type="ARBA" id="ARBA00023136"/>
    </source>
</evidence>
<proteinExistence type="predicted"/>
<feature type="compositionally biased region" description="Basic and acidic residues" evidence="10">
    <location>
        <begin position="16"/>
        <end position="33"/>
    </location>
</feature>
<accession>A0A7M7LLJ8</accession>
<evidence type="ECO:0000313" key="14">
    <source>
        <dbReference type="Proteomes" id="UP000007110"/>
    </source>
</evidence>
<dbReference type="OrthoDB" id="273089at2759"/>
<dbReference type="InterPro" id="IPR011016">
    <property type="entry name" value="Znf_RING-CH"/>
</dbReference>
<evidence type="ECO:0000256" key="10">
    <source>
        <dbReference type="SAM" id="MobiDB-lite"/>
    </source>
</evidence>
<dbReference type="GeneID" id="100891648"/>
<keyword evidence="5" id="KW-0863">Zinc-finger</keyword>
<dbReference type="Pfam" id="PF12906">
    <property type="entry name" value="RINGv"/>
    <property type="match status" value="1"/>
</dbReference>
<dbReference type="RefSeq" id="XP_003728717.2">
    <property type="nucleotide sequence ID" value="XM_003728669.3"/>
</dbReference>
<keyword evidence="8 11" id="KW-1133">Transmembrane helix</keyword>
<dbReference type="SUPFAM" id="SSF57850">
    <property type="entry name" value="RING/U-box"/>
    <property type="match status" value="1"/>
</dbReference>
<reference evidence="14" key="1">
    <citation type="submission" date="2015-02" db="EMBL/GenBank/DDBJ databases">
        <title>Genome sequencing for Strongylocentrotus purpuratus.</title>
        <authorList>
            <person name="Murali S."/>
            <person name="Liu Y."/>
            <person name="Vee V."/>
            <person name="English A."/>
            <person name="Wang M."/>
            <person name="Skinner E."/>
            <person name="Han Y."/>
            <person name="Muzny D.M."/>
            <person name="Worley K.C."/>
            <person name="Gibbs R.A."/>
        </authorList>
    </citation>
    <scope>NUCLEOTIDE SEQUENCE</scope>
</reference>